<evidence type="ECO:0000313" key="8">
    <source>
        <dbReference type="Proteomes" id="UP000007947"/>
    </source>
</evidence>
<keyword evidence="8" id="KW-1185">Reference proteome</keyword>
<dbReference type="HOGENOM" id="CLU_019414_0_1_11"/>
<keyword evidence="3 7" id="KW-0378">Hydrolase</keyword>
<dbReference type="InterPro" id="IPR016292">
    <property type="entry name" value="Epoxide_hydrolase"/>
</dbReference>
<gene>
    <name evidence="7" type="ordered locus">MLP_05910</name>
</gene>
<dbReference type="SUPFAM" id="SSF53474">
    <property type="entry name" value="alpha/beta-Hydrolases"/>
    <property type="match status" value="2"/>
</dbReference>
<sequence length="424" mass="45784">MTTSTDLTTRTSSVPPVPQTALDELHGRLDAVRWPRVVDESAAGHGFPMATTRRLAGHWRTSFDWRGVEAELDRLGQQLVTVPDGRQLHFMHAKAASATGMPVLLVHGWPDSSLRFTKLIPLLTAAGHDVVVPTIPGYGFSDQPTAEMSPALVAEDLSWLMTELGYARYAAHGGDWGSAIATALATAHPESVAALHLTDVPWDKTFSVDREQASPVEQVYLDAATKWGEGQTYLLANTTNPDTIAVALSDSPVGLLAWIAEMYQDWSEDPISDDDVLALVSLLWLTNSVRSSMRLYSEPAGAWDEDAWGEESWADSADRGDGDTEWGNADAAESAEAGEVSGDTGEGSESGESGWQGGWHVGQVEVPTGFALFPKDLAGVPPREFAERFFAVERFTVMPRGGHFAALEQPDLLAEDLIAFLAGR</sequence>
<dbReference type="STRING" id="1032480.MLP_05910"/>
<dbReference type="PANTHER" id="PTHR21661:SF35">
    <property type="entry name" value="EPOXIDE HYDROLASE"/>
    <property type="match status" value="1"/>
</dbReference>
<feature type="active site" description="Proton donor" evidence="4">
    <location>
        <position position="296"/>
    </location>
</feature>
<feature type="active site" description="Nucleophile" evidence="4">
    <location>
        <position position="175"/>
    </location>
</feature>
<organism evidence="7 8">
    <name type="scientific">Microlunatus phosphovorus (strain ATCC 700054 / DSM 10555 / JCM 9379 / NBRC 101784 / NCIMB 13414 / VKM Ac-1990 / NM-1)</name>
    <dbReference type="NCBI Taxonomy" id="1032480"/>
    <lineage>
        <taxon>Bacteria</taxon>
        <taxon>Bacillati</taxon>
        <taxon>Actinomycetota</taxon>
        <taxon>Actinomycetes</taxon>
        <taxon>Propionibacteriales</taxon>
        <taxon>Propionibacteriaceae</taxon>
        <taxon>Microlunatus</taxon>
    </lineage>
</organism>
<evidence type="ECO:0000256" key="1">
    <source>
        <dbReference type="ARBA" id="ARBA00010088"/>
    </source>
</evidence>
<dbReference type="EMBL" id="AP012204">
    <property type="protein sequence ID" value="BAK33605.1"/>
    <property type="molecule type" value="Genomic_DNA"/>
</dbReference>
<dbReference type="PIRSF" id="PIRSF001112">
    <property type="entry name" value="Epoxide_hydrolase"/>
    <property type="match status" value="1"/>
</dbReference>
<dbReference type="InterPro" id="IPR000639">
    <property type="entry name" value="Epox_hydrolase-like"/>
</dbReference>
<evidence type="ECO:0000259" key="6">
    <source>
        <dbReference type="Pfam" id="PF06441"/>
    </source>
</evidence>
<dbReference type="InterPro" id="IPR029058">
    <property type="entry name" value="AB_hydrolase_fold"/>
</dbReference>
<dbReference type="GO" id="GO:0004301">
    <property type="term" value="F:epoxide hydrolase activity"/>
    <property type="evidence" value="ECO:0007669"/>
    <property type="project" value="TreeGrafter"/>
</dbReference>
<evidence type="ECO:0000256" key="2">
    <source>
        <dbReference type="ARBA" id="ARBA00022797"/>
    </source>
</evidence>
<dbReference type="eggNOG" id="COG0596">
    <property type="taxonomic scope" value="Bacteria"/>
</dbReference>
<comment type="similarity">
    <text evidence="1">Belongs to the peptidase S33 family.</text>
</comment>
<feature type="domain" description="Epoxide hydrolase N-terminal" evidence="6">
    <location>
        <begin position="17"/>
        <end position="116"/>
    </location>
</feature>
<evidence type="ECO:0000313" key="7">
    <source>
        <dbReference type="EMBL" id="BAK33605.1"/>
    </source>
</evidence>
<reference evidence="7 8" key="1">
    <citation type="submission" date="2011-05" db="EMBL/GenBank/DDBJ databases">
        <title>Whole genome sequence of Microlunatus phosphovorus NM-1.</title>
        <authorList>
            <person name="Hosoyama A."/>
            <person name="Sasaki K."/>
            <person name="Harada T."/>
            <person name="Igarashi R."/>
            <person name="Kawakoshi A."/>
            <person name="Sasagawa M."/>
            <person name="Fukada J."/>
            <person name="Nakamura S."/>
            <person name="Katano Y."/>
            <person name="Hanada S."/>
            <person name="Kamagata Y."/>
            <person name="Nakamura N."/>
            <person name="Yamazaki S."/>
            <person name="Fujita N."/>
        </authorList>
    </citation>
    <scope>NUCLEOTIDE SEQUENCE [LARGE SCALE GENOMIC DNA]</scope>
    <source>
        <strain evidence="8">ATCC 700054 / DSM 10555 / JCM 9379 / NBRC 101784 / NCIMB 13414 / VKM Ac-1990 / NM-1</strain>
    </source>
</reference>
<dbReference type="Gene3D" id="3.40.50.1820">
    <property type="entry name" value="alpha/beta hydrolase"/>
    <property type="match status" value="1"/>
</dbReference>
<dbReference type="PANTHER" id="PTHR21661">
    <property type="entry name" value="EPOXIDE HYDROLASE 1-RELATED"/>
    <property type="match status" value="1"/>
</dbReference>
<dbReference type="InterPro" id="IPR010497">
    <property type="entry name" value="Epoxide_hydro_N"/>
</dbReference>
<accession>F5XKA9</accession>
<dbReference type="Proteomes" id="UP000007947">
    <property type="component" value="Chromosome"/>
</dbReference>
<dbReference type="EC" id="3.3.2.-" evidence="7"/>
<feature type="region of interest" description="Disordered" evidence="5">
    <location>
        <begin position="306"/>
        <end position="359"/>
    </location>
</feature>
<name>F5XKA9_MICPN</name>
<dbReference type="PRINTS" id="PR00412">
    <property type="entry name" value="EPOXHYDRLASE"/>
</dbReference>
<feature type="active site" description="Proton acceptor" evidence="4">
    <location>
        <position position="403"/>
    </location>
</feature>
<dbReference type="RefSeq" id="WP_013861494.1">
    <property type="nucleotide sequence ID" value="NC_015635.1"/>
</dbReference>
<dbReference type="AlphaFoldDB" id="F5XKA9"/>
<feature type="compositionally biased region" description="Low complexity" evidence="5">
    <location>
        <begin position="329"/>
        <end position="343"/>
    </location>
</feature>
<proteinExistence type="inferred from homology"/>
<dbReference type="Pfam" id="PF06441">
    <property type="entry name" value="EHN"/>
    <property type="match status" value="1"/>
</dbReference>
<dbReference type="KEGG" id="mph:MLP_05910"/>
<protein>
    <submittedName>
        <fullName evidence="7">Putative epoxide hydrolase</fullName>
        <ecNumber evidence="7">3.3.2.-</ecNumber>
    </submittedName>
</protein>
<dbReference type="GO" id="GO:0097176">
    <property type="term" value="P:epoxide metabolic process"/>
    <property type="evidence" value="ECO:0007669"/>
    <property type="project" value="TreeGrafter"/>
</dbReference>
<evidence type="ECO:0000256" key="4">
    <source>
        <dbReference type="PIRSR" id="PIRSR001112-1"/>
    </source>
</evidence>
<evidence type="ECO:0000256" key="3">
    <source>
        <dbReference type="ARBA" id="ARBA00022801"/>
    </source>
</evidence>
<evidence type="ECO:0000256" key="5">
    <source>
        <dbReference type="SAM" id="MobiDB-lite"/>
    </source>
</evidence>
<keyword evidence="2" id="KW-0058">Aromatic hydrocarbons catabolism</keyword>